<dbReference type="PROSITE" id="PS50977">
    <property type="entry name" value="HTH_TETR_2"/>
    <property type="match status" value="1"/>
</dbReference>
<dbReference type="Proteomes" id="UP000011758">
    <property type="component" value="Unassembled WGS sequence"/>
</dbReference>
<dbReference type="InterPro" id="IPR050624">
    <property type="entry name" value="HTH-type_Tx_Regulator"/>
</dbReference>
<feature type="domain" description="HTH tetR-type" evidence="3">
    <location>
        <begin position="16"/>
        <end position="76"/>
    </location>
</feature>
<dbReference type="STRING" id="999415.HMPREF9943_00487"/>
<keyword evidence="1 2" id="KW-0238">DNA-binding</keyword>
<dbReference type="PROSITE" id="PS01081">
    <property type="entry name" value="HTH_TETR_1"/>
    <property type="match status" value="1"/>
</dbReference>
<accession>M2PNS7</accession>
<evidence type="ECO:0000256" key="2">
    <source>
        <dbReference type="PROSITE-ProRule" id="PRU00335"/>
    </source>
</evidence>
<organism evidence="4 5">
    <name type="scientific">Eggerthia catenaformis OT 569 = DSM 20559</name>
    <dbReference type="NCBI Taxonomy" id="999415"/>
    <lineage>
        <taxon>Bacteria</taxon>
        <taxon>Bacillati</taxon>
        <taxon>Bacillota</taxon>
        <taxon>Erysipelotrichia</taxon>
        <taxon>Erysipelotrichales</taxon>
        <taxon>Coprobacillaceae</taxon>
        <taxon>Eggerthia</taxon>
    </lineage>
</organism>
<sequence>MEVLQELKSKIEQNKHEKKMKLLNAAYNLFGTIGFDKTSIQDIVHRAGVAKGTFYLYFKNKEDIRNQLISTKAEELFKQAITSIDFSILKSFEDQLIYVIDYVINKFIETDELITFIDRDLSIAFYSHEISRIFNNNALGLYGLFIQGVKNEKLPLANPDITFFMIVELIGTTVFRCITKKTPCDIQTFKPYLYKAINALLHYT</sequence>
<dbReference type="PANTHER" id="PTHR43479">
    <property type="entry name" value="ACREF/ENVCD OPERON REPRESSOR-RELATED"/>
    <property type="match status" value="1"/>
</dbReference>
<dbReference type="AlphaFoldDB" id="M2PNS7"/>
<gene>
    <name evidence="4" type="ORF">HMPREF9943_00487</name>
</gene>
<dbReference type="BioCyc" id="ECAT999415-HMP:GTTI-504-MONOMER"/>
<dbReference type="SUPFAM" id="SSF46689">
    <property type="entry name" value="Homeodomain-like"/>
    <property type="match status" value="1"/>
</dbReference>
<dbReference type="Pfam" id="PF00440">
    <property type="entry name" value="TetR_N"/>
    <property type="match status" value="1"/>
</dbReference>
<dbReference type="InterPro" id="IPR001647">
    <property type="entry name" value="HTH_TetR"/>
</dbReference>
<evidence type="ECO:0000313" key="4">
    <source>
        <dbReference type="EMBL" id="EMD17229.1"/>
    </source>
</evidence>
<dbReference type="eggNOG" id="COG1309">
    <property type="taxonomic scope" value="Bacteria"/>
</dbReference>
<name>M2PNS7_9FIRM</name>
<reference evidence="4 5" key="1">
    <citation type="submission" date="2013-02" db="EMBL/GenBank/DDBJ databases">
        <title>The Genome Sequence of Lactobacillus catenaformis F0143.</title>
        <authorList>
            <consortium name="The Broad Institute Genome Sequencing Platform"/>
            <person name="Earl A."/>
            <person name="Ward D."/>
            <person name="Feldgarden M."/>
            <person name="Gevers D."/>
            <person name="Izard J."/>
            <person name="Blanton J.M."/>
            <person name="Mathney J."/>
            <person name="Dewhirst F.E."/>
            <person name="Young S.K."/>
            <person name="Zeng Q."/>
            <person name="Gargeya S."/>
            <person name="Fitzgerald M."/>
            <person name="Haas B."/>
            <person name="Abouelleil A."/>
            <person name="Alvarado L."/>
            <person name="Arachchi H.M."/>
            <person name="Berlin A."/>
            <person name="Chapman S.B."/>
            <person name="Gearin G."/>
            <person name="Goldberg J."/>
            <person name="Griggs A."/>
            <person name="Gujja S."/>
            <person name="Hansen M."/>
            <person name="Heiman D."/>
            <person name="Howarth C."/>
            <person name="Larimer J."/>
            <person name="Lui A."/>
            <person name="MacDonald P.J.P."/>
            <person name="McCowen C."/>
            <person name="Montmayeur A."/>
            <person name="Murphy C."/>
            <person name="Neiman D."/>
            <person name="Pearson M."/>
            <person name="Priest M."/>
            <person name="Roberts A."/>
            <person name="Saif S."/>
            <person name="Shea T."/>
            <person name="Sisk P."/>
            <person name="Stolte C."/>
            <person name="Sykes S."/>
            <person name="Wortman J."/>
            <person name="Nusbaum C."/>
            <person name="Birren B."/>
        </authorList>
    </citation>
    <scope>NUCLEOTIDE SEQUENCE [LARGE SCALE GENOMIC DNA]</scope>
    <source>
        <strain evidence="4 5">OT 569</strain>
    </source>
</reference>
<dbReference type="Gene3D" id="1.10.357.10">
    <property type="entry name" value="Tetracycline Repressor, domain 2"/>
    <property type="match status" value="1"/>
</dbReference>
<dbReference type="PATRIC" id="fig|999415.3.peg.486"/>
<evidence type="ECO:0000313" key="5">
    <source>
        <dbReference type="Proteomes" id="UP000011758"/>
    </source>
</evidence>
<dbReference type="InterPro" id="IPR023772">
    <property type="entry name" value="DNA-bd_HTH_TetR-type_CS"/>
</dbReference>
<feature type="DNA-binding region" description="H-T-H motif" evidence="2">
    <location>
        <begin position="39"/>
        <end position="58"/>
    </location>
</feature>
<dbReference type="EMBL" id="AGEJ01000009">
    <property type="protein sequence ID" value="EMD17229.1"/>
    <property type="molecule type" value="Genomic_DNA"/>
</dbReference>
<dbReference type="GO" id="GO:0003677">
    <property type="term" value="F:DNA binding"/>
    <property type="evidence" value="ECO:0007669"/>
    <property type="project" value="UniProtKB-UniRule"/>
</dbReference>
<protein>
    <recommendedName>
        <fullName evidence="3">HTH tetR-type domain-containing protein</fullName>
    </recommendedName>
</protein>
<keyword evidence="5" id="KW-1185">Reference proteome</keyword>
<dbReference type="PANTHER" id="PTHR43479:SF11">
    <property type="entry name" value="ACREF_ENVCD OPERON REPRESSOR-RELATED"/>
    <property type="match status" value="1"/>
</dbReference>
<proteinExistence type="predicted"/>
<evidence type="ECO:0000256" key="1">
    <source>
        <dbReference type="ARBA" id="ARBA00023125"/>
    </source>
</evidence>
<dbReference type="OrthoDB" id="9812484at2"/>
<dbReference type="RefSeq" id="WP_004801688.1">
    <property type="nucleotide sequence ID" value="NZ_AUGJ01000003.1"/>
</dbReference>
<dbReference type="PRINTS" id="PR00455">
    <property type="entry name" value="HTHTETR"/>
</dbReference>
<comment type="caution">
    <text evidence="4">The sequence shown here is derived from an EMBL/GenBank/DDBJ whole genome shotgun (WGS) entry which is preliminary data.</text>
</comment>
<dbReference type="InterPro" id="IPR009057">
    <property type="entry name" value="Homeodomain-like_sf"/>
</dbReference>
<evidence type="ECO:0000259" key="3">
    <source>
        <dbReference type="PROSITE" id="PS50977"/>
    </source>
</evidence>